<dbReference type="PANTHER" id="PTHR46310:SF7">
    <property type="entry name" value="AMIDASE 1"/>
    <property type="match status" value="1"/>
</dbReference>
<evidence type="ECO:0000313" key="3">
    <source>
        <dbReference type="Proteomes" id="UP001302126"/>
    </source>
</evidence>
<name>A0AAN7AF54_9PEZI</name>
<dbReference type="AlphaFoldDB" id="A0AAN7AF54"/>
<feature type="domain" description="Amidase" evidence="1">
    <location>
        <begin position="120"/>
        <end position="287"/>
    </location>
</feature>
<reference evidence="2" key="2">
    <citation type="submission" date="2023-05" db="EMBL/GenBank/DDBJ databases">
        <authorList>
            <consortium name="Lawrence Berkeley National Laboratory"/>
            <person name="Steindorff A."/>
            <person name="Hensen N."/>
            <person name="Bonometti L."/>
            <person name="Westerberg I."/>
            <person name="Brannstrom I.O."/>
            <person name="Guillou S."/>
            <person name="Cros-Aarteil S."/>
            <person name="Calhoun S."/>
            <person name="Haridas S."/>
            <person name="Kuo A."/>
            <person name="Mondo S."/>
            <person name="Pangilinan J."/>
            <person name="Riley R."/>
            <person name="Labutti K."/>
            <person name="Andreopoulos B."/>
            <person name="Lipzen A."/>
            <person name="Chen C."/>
            <person name="Yanf M."/>
            <person name="Daum C."/>
            <person name="Ng V."/>
            <person name="Clum A."/>
            <person name="Ohm R."/>
            <person name="Martin F."/>
            <person name="Silar P."/>
            <person name="Natvig D."/>
            <person name="Lalanne C."/>
            <person name="Gautier V."/>
            <person name="Ament-Velasquez S.L."/>
            <person name="Kruys A."/>
            <person name="Hutchinson M.I."/>
            <person name="Powell A.J."/>
            <person name="Barry K."/>
            <person name="Miller A.N."/>
            <person name="Grigoriev I.V."/>
            <person name="Debuchy R."/>
            <person name="Gladieux P."/>
            <person name="Thoren M.H."/>
            <person name="Johannesson H."/>
        </authorList>
    </citation>
    <scope>NUCLEOTIDE SEQUENCE</scope>
    <source>
        <strain evidence="2">PSN309</strain>
    </source>
</reference>
<comment type="caution">
    <text evidence="2">The sequence shown here is derived from an EMBL/GenBank/DDBJ whole genome shotgun (WGS) entry which is preliminary data.</text>
</comment>
<reference evidence="2" key="1">
    <citation type="journal article" date="2023" name="Mol. Phylogenet. Evol.">
        <title>Genome-scale phylogeny and comparative genomics of the fungal order Sordariales.</title>
        <authorList>
            <person name="Hensen N."/>
            <person name="Bonometti L."/>
            <person name="Westerberg I."/>
            <person name="Brannstrom I.O."/>
            <person name="Guillou S."/>
            <person name="Cros-Aarteil S."/>
            <person name="Calhoun S."/>
            <person name="Haridas S."/>
            <person name="Kuo A."/>
            <person name="Mondo S."/>
            <person name="Pangilinan J."/>
            <person name="Riley R."/>
            <person name="LaButti K."/>
            <person name="Andreopoulos B."/>
            <person name="Lipzen A."/>
            <person name="Chen C."/>
            <person name="Yan M."/>
            <person name="Daum C."/>
            <person name="Ng V."/>
            <person name="Clum A."/>
            <person name="Steindorff A."/>
            <person name="Ohm R.A."/>
            <person name="Martin F."/>
            <person name="Silar P."/>
            <person name="Natvig D.O."/>
            <person name="Lalanne C."/>
            <person name="Gautier V."/>
            <person name="Ament-Velasquez S.L."/>
            <person name="Kruys A."/>
            <person name="Hutchinson M.I."/>
            <person name="Powell A.J."/>
            <person name="Barry K."/>
            <person name="Miller A.N."/>
            <person name="Grigoriev I.V."/>
            <person name="Debuchy R."/>
            <person name="Gladieux P."/>
            <person name="Hiltunen Thoren M."/>
            <person name="Johannesson H."/>
        </authorList>
    </citation>
    <scope>NUCLEOTIDE SEQUENCE</scope>
    <source>
        <strain evidence="2">PSN309</strain>
    </source>
</reference>
<dbReference type="Gene3D" id="3.90.1300.10">
    <property type="entry name" value="Amidase signature (AS) domain"/>
    <property type="match status" value="1"/>
</dbReference>
<organism evidence="2 3">
    <name type="scientific">Podospora australis</name>
    <dbReference type="NCBI Taxonomy" id="1536484"/>
    <lineage>
        <taxon>Eukaryota</taxon>
        <taxon>Fungi</taxon>
        <taxon>Dikarya</taxon>
        <taxon>Ascomycota</taxon>
        <taxon>Pezizomycotina</taxon>
        <taxon>Sordariomycetes</taxon>
        <taxon>Sordariomycetidae</taxon>
        <taxon>Sordariales</taxon>
        <taxon>Podosporaceae</taxon>
        <taxon>Podospora</taxon>
    </lineage>
</organism>
<keyword evidence="3" id="KW-1185">Reference proteome</keyword>
<dbReference type="Proteomes" id="UP001302126">
    <property type="component" value="Unassembled WGS sequence"/>
</dbReference>
<dbReference type="InterPro" id="IPR023631">
    <property type="entry name" value="Amidase_dom"/>
</dbReference>
<proteinExistence type="predicted"/>
<gene>
    <name evidence="2" type="ORF">QBC35DRAFT_518119</name>
</gene>
<evidence type="ECO:0000259" key="1">
    <source>
        <dbReference type="Pfam" id="PF01425"/>
    </source>
</evidence>
<dbReference type="EMBL" id="MU864537">
    <property type="protein sequence ID" value="KAK4183592.1"/>
    <property type="molecule type" value="Genomic_DNA"/>
</dbReference>
<protein>
    <submittedName>
        <fullName evidence="2">Amidotransferase subunit A</fullName>
    </submittedName>
</protein>
<dbReference type="SUPFAM" id="SSF75304">
    <property type="entry name" value="Amidase signature (AS) enzymes"/>
    <property type="match status" value="1"/>
</dbReference>
<evidence type="ECO:0000313" key="2">
    <source>
        <dbReference type="EMBL" id="KAK4183592.1"/>
    </source>
</evidence>
<dbReference type="InterPro" id="IPR036928">
    <property type="entry name" value="AS_sf"/>
</dbReference>
<accession>A0AAN7AF54</accession>
<dbReference type="Pfam" id="PF01425">
    <property type="entry name" value="Amidase"/>
    <property type="match status" value="1"/>
</dbReference>
<sequence length="542" mass="59780">MREPSHFAPHSALIDRFKSAISQIARTKNIHLVHIEQPESSLSQGPYFLHCGSLQQAYRLYPDTAGAFVVATVPVENNHGSFRSLDASAYGEDYPSTLTVAVPSRLYFKKTDGQPYARLRLAIKDIIDLTGLKTGASSRAYTALHPPRSTTAQTIQRLIDLGFVIVGKLKTTQFADSEWPTSDWVDYHAPFNPRRDGYLTTSGSNAGSAAAVAAYDWLDISIGTDTLGSIRAPVAAQGVFGMRSSLDAASFSGIVPYSPRFVTIGGFARTASEFKALAEALYGPGRTTTKPEVQKPTKILYPSDYWPVQNGPSQELFDAFIGRPEDYLGVKRTALSLEKLWEQHRPDGIWNGLFRDFLPEYEARFGKPPVLNPQLRFKIEYLPSITPEQQAEAVRRLKVYQGWFYEHAMPPADEQGNVSSPLVLPWTTGEPDYRDRDRNGPQRFTGTVFFFYNIGPYAEAPELIITGEAFLCQISVEAKLLTHMSTVGSTPYISKFTGRTERLPAALGLLGNTGSDVALARLVSDMLESLNGGEAEVTVIDC</sequence>
<dbReference type="PANTHER" id="PTHR46310">
    <property type="entry name" value="AMIDASE 1"/>
    <property type="match status" value="1"/>
</dbReference>